<evidence type="ECO:0000313" key="3">
    <source>
        <dbReference type="Proteomes" id="UP000663829"/>
    </source>
</evidence>
<dbReference type="Proteomes" id="UP000681722">
    <property type="component" value="Unassembled WGS sequence"/>
</dbReference>
<sequence>MPLNIDHLLKMISNLANFFDVILQSTNVSSTMTQAKSNIPLFSTSKISSTATTNVKPLNSDLNSSLSLLIDNLDMNNRATALKKDHE</sequence>
<proteinExistence type="predicted"/>
<evidence type="ECO:0000313" key="1">
    <source>
        <dbReference type="EMBL" id="CAF1095009.1"/>
    </source>
</evidence>
<dbReference type="EMBL" id="CAJOBC010005338">
    <property type="protein sequence ID" value="CAF3860462.1"/>
    <property type="molecule type" value="Genomic_DNA"/>
</dbReference>
<protein>
    <submittedName>
        <fullName evidence="1">Uncharacterized protein</fullName>
    </submittedName>
</protein>
<keyword evidence="3" id="KW-1185">Reference proteome</keyword>
<name>A0A814NRM7_9BILA</name>
<evidence type="ECO:0000313" key="2">
    <source>
        <dbReference type="EMBL" id="CAF3860462.1"/>
    </source>
</evidence>
<dbReference type="EMBL" id="CAJNOQ010005337">
    <property type="protein sequence ID" value="CAF1095009.1"/>
    <property type="molecule type" value="Genomic_DNA"/>
</dbReference>
<gene>
    <name evidence="1" type="ORF">GPM918_LOCUS18460</name>
    <name evidence="2" type="ORF">SRO942_LOCUS18461</name>
</gene>
<dbReference type="Proteomes" id="UP000663829">
    <property type="component" value="Unassembled WGS sequence"/>
</dbReference>
<dbReference type="AlphaFoldDB" id="A0A814NRM7"/>
<accession>A0A814NRM7</accession>
<reference evidence="1" key="1">
    <citation type="submission" date="2021-02" db="EMBL/GenBank/DDBJ databases">
        <authorList>
            <person name="Nowell W R."/>
        </authorList>
    </citation>
    <scope>NUCLEOTIDE SEQUENCE</scope>
</reference>
<organism evidence="1 3">
    <name type="scientific">Didymodactylos carnosus</name>
    <dbReference type="NCBI Taxonomy" id="1234261"/>
    <lineage>
        <taxon>Eukaryota</taxon>
        <taxon>Metazoa</taxon>
        <taxon>Spiralia</taxon>
        <taxon>Gnathifera</taxon>
        <taxon>Rotifera</taxon>
        <taxon>Eurotatoria</taxon>
        <taxon>Bdelloidea</taxon>
        <taxon>Philodinida</taxon>
        <taxon>Philodinidae</taxon>
        <taxon>Didymodactylos</taxon>
    </lineage>
</organism>
<comment type="caution">
    <text evidence="1">The sequence shown here is derived from an EMBL/GenBank/DDBJ whole genome shotgun (WGS) entry which is preliminary data.</text>
</comment>